<evidence type="ECO:0000313" key="1">
    <source>
        <dbReference type="EMBL" id="GIN61855.1"/>
    </source>
</evidence>
<gene>
    <name evidence="1" type="ORF">J27TS8_18480</name>
</gene>
<dbReference type="OrthoDB" id="1822642at2"/>
<dbReference type="EMBL" id="BORC01000002">
    <property type="protein sequence ID" value="GIN61855.1"/>
    <property type="molecule type" value="Genomic_DNA"/>
</dbReference>
<dbReference type="RefSeq" id="WP_095313344.1">
    <property type="nucleotide sequence ID" value="NZ_BORC01000002.1"/>
</dbReference>
<evidence type="ECO:0000313" key="2">
    <source>
        <dbReference type="Proteomes" id="UP000682111"/>
    </source>
</evidence>
<name>A0A919WH61_9BACI</name>
<sequence>MEEKVCPKCHSDQLKKGIIQSGNASVQMFSFTNPRGQSSSMTSLYCSHCGYVLGLYVENPRNVGK</sequence>
<protein>
    <submittedName>
        <fullName evidence="1">Uncharacterized protein</fullName>
    </submittedName>
</protein>
<accession>A0A919WH61</accession>
<dbReference type="AlphaFoldDB" id="A0A919WH61"/>
<reference evidence="1" key="1">
    <citation type="submission" date="2021-03" db="EMBL/GenBank/DDBJ databases">
        <title>Antimicrobial resistance genes in bacteria isolated from Japanese honey, and their potential for conferring macrolide and lincosamide resistance in the American foulbrood pathogen Paenibacillus larvae.</title>
        <authorList>
            <person name="Okamoto M."/>
            <person name="Kumagai M."/>
            <person name="Kanamori H."/>
            <person name="Takamatsu D."/>
        </authorList>
    </citation>
    <scope>NUCLEOTIDE SEQUENCE</scope>
    <source>
        <strain evidence="1">J27TS8</strain>
    </source>
</reference>
<comment type="caution">
    <text evidence="1">The sequence shown here is derived from an EMBL/GenBank/DDBJ whole genome shotgun (WGS) entry which is preliminary data.</text>
</comment>
<dbReference type="Proteomes" id="UP000682111">
    <property type="component" value="Unassembled WGS sequence"/>
</dbReference>
<organism evidence="1 2">
    <name type="scientific">Robertmurraya siralis</name>
    <dbReference type="NCBI Taxonomy" id="77777"/>
    <lineage>
        <taxon>Bacteria</taxon>
        <taxon>Bacillati</taxon>
        <taxon>Bacillota</taxon>
        <taxon>Bacilli</taxon>
        <taxon>Bacillales</taxon>
        <taxon>Bacillaceae</taxon>
        <taxon>Robertmurraya</taxon>
    </lineage>
</organism>
<keyword evidence="2" id="KW-1185">Reference proteome</keyword>
<proteinExistence type="predicted"/>